<organism evidence="2 3">
    <name type="scientific">Dorcoceras hygrometricum</name>
    <dbReference type="NCBI Taxonomy" id="472368"/>
    <lineage>
        <taxon>Eukaryota</taxon>
        <taxon>Viridiplantae</taxon>
        <taxon>Streptophyta</taxon>
        <taxon>Embryophyta</taxon>
        <taxon>Tracheophyta</taxon>
        <taxon>Spermatophyta</taxon>
        <taxon>Magnoliopsida</taxon>
        <taxon>eudicotyledons</taxon>
        <taxon>Gunneridae</taxon>
        <taxon>Pentapetalae</taxon>
        <taxon>asterids</taxon>
        <taxon>lamiids</taxon>
        <taxon>Lamiales</taxon>
        <taxon>Gesneriaceae</taxon>
        <taxon>Didymocarpoideae</taxon>
        <taxon>Trichosporeae</taxon>
        <taxon>Loxocarpinae</taxon>
        <taxon>Dorcoceras</taxon>
    </lineage>
</organism>
<feature type="compositionally biased region" description="Low complexity" evidence="1">
    <location>
        <begin position="76"/>
        <end position="86"/>
    </location>
</feature>
<dbReference type="AlphaFoldDB" id="A0A2Z7AY00"/>
<gene>
    <name evidence="2" type="ORF">F511_43039</name>
</gene>
<sequence>MIAKYWLLRKATGTGLIDEKKEDRYRRDEKTDERSKERSKDRRMRTRGDKRPSRKNDRKVLVAEESNRNWADTDSDSSSSSSSSSDSEQEEVYCLMADQTSDDEVFDFSNIEFTREDLVSALNDMFKEYRKHSHTFEEVKIENADLKNSPVEPSTVELGEAFLRVLQLLLNRLLNMLLPLLHISMNSLHCFELLFLRILSSNCAHKAKLAISIMPVFSKIDTYEKAAAEARVEQDQSFRSIFKSLRQGAHTDTAALSVELHEFKKTVRTQNAFVTTDLADLRKDVKNIKADLSKDFDDKLAVIHNDLLEFRVETQGQLTSLGTNLAELIAFITKDSDDKKGEVSSSHGRGQPPPDNQSRPSGGSASRSGGDGSSRRRDDRRVSLTKRGSSSGGGGSGTGGPYKKKR</sequence>
<name>A0A2Z7AY00_9LAMI</name>
<feature type="compositionally biased region" description="Gly residues" evidence="1">
    <location>
        <begin position="390"/>
        <end position="400"/>
    </location>
</feature>
<evidence type="ECO:0000256" key="1">
    <source>
        <dbReference type="SAM" id="MobiDB-lite"/>
    </source>
</evidence>
<feature type="compositionally biased region" description="Basic and acidic residues" evidence="1">
    <location>
        <begin position="373"/>
        <end position="382"/>
    </location>
</feature>
<feature type="compositionally biased region" description="Basic and acidic residues" evidence="1">
    <location>
        <begin position="17"/>
        <end position="67"/>
    </location>
</feature>
<reference evidence="2 3" key="1">
    <citation type="journal article" date="2015" name="Proc. Natl. Acad. Sci. U.S.A.">
        <title>The resurrection genome of Boea hygrometrica: A blueprint for survival of dehydration.</title>
        <authorList>
            <person name="Xiao L."/>
            <person name="Yang G."/>
            <person name="Zhang L."/>
            <person name="Yang X."/>
            <person name="Zhao S."/>
            <person name="Ji Z."/>
            <person name="Zhou Q."/>
            <person name="Hu M."/>
            <person name="Wang Y."/>
            <person name="Chen M."/>
            <person name="Xu Y."/>
            <person name="Jin H."/>
            <person name="Xiao X."/>
            <person name="Hu G."/>
            <person name="Bao F."/>
            <person name="Hu Y."/>
            <person name="Wan P."/>
            <person name="Li L."/>
            <person name="Deng X."/>
            <person name="Kuang T."/>
            <person name="Xiang C."/>
            <person name="Zhu J.K."/>
            <person name="Oliver M.J."/>
            <person name="He Y."/>
        </authorList>
    </citation>
    <scope>NUCLEOTIDE SEQUENCE [LARGE SCALE GENOMIC DNA]</scope>
    <source>
        <strain evidence="3">cv. XS01</strain>
    </source>
</reference>
<keyword evidence="3" id="KW-1185">Reference proteome</keyword>
<protein>
    <submittedName>
        <fullName evidence="2">Uncharacterized protein</fullName>
    </submittedName>
</protein>
<accession>A0A2Z7AY00</accession>
<feature type="region of interest" description="Disordered" evidence="1">
    <location>
        <begin position="17"/>
        <end position="91"/>
    </location>
</feature>
<dbReference type="Proteomes" id="UP000250235">
    <property type="component" value="Unassembled WGS sequence"/>
</dbReference>
<feature type="compositionally biased region" description="Low complexity" evidence="1">
    <location>
        <begin position="358"/>
        <end position="368"/>
    </location>
</feature>
<dbReference type="EMBL" id="KV011414">
    <property type="protein sequence ID" value="KZV26266.1"/>
    <property type="molecule type" value="Genomic_DNA"/>
</dbReference>
<proteinExistence type="predicted"/>
<evidence type="ECO:0000313" key="2">
    <source>
        <dbReference type="EMBL" id="KZV26266.1"/>
    </source>
</evidence>
<feature type="region of interest" description="Disordered" evidence="1">
    <location>
        <begin position="336"/>
        <end position="406"/>
    </location>
</feature>
<evidence type="ECO:0000313" key="3">
    <source>
        <dbReference type="Proteomes" id="UP000250235"/>
    </source>
</evidence>